<dbReference type="Proteomes" id="UP000228930">
    <property type="component" value="Unassembled WGS sequence"/>
</dbReference>
<sequence length="147" mass="15660">MALLQIIELAWGWKGLRPASIIACNAFGNLIVKDTAGAYWRIIPEELSCAVVARGDDDYAALKGDADFMADWAMTNLQQEALGSLGNVPEGHCYCFKIPAVLGGEYGVSNLGTIALEELIAVAGNLSFQMDGLPDGTPVQFVIKPAE</sequence>
<name>A0A2M6U6S2_9BRAD</name>
<evidence type="ECO:0000313" key="3">
    <source>
        <dbReference type="Proteomes" id="UP000228930"/>
    </source>
</evidence>
<evidence type="ECO:0000313" key="2">
    <source>
        <dbReference type="EMBL" id="PIT00310.1"/>
    </source>
</evidence>
<gene>
    <name evidence="2" type="ORF">TSA1_05680</name>
</gene>
<organism evidence="2 3">
    <name type="scientific">Bradyrhizobium nitroreducens</name>
    <dbReference type="NCBI Taxonomy" id="709803"/>
    <lineage>
        <taxon>Bacteria</taxon>
        <taxon>Pseudomonadati</taxon>
        <taxon>Pseudomonadota</taxon>
        <taxon>Alphaproteobacteria</taxon>
        <taxon>Hyphomicrobiales</taxon>
        <taxon>Nitrobacteraceae</taxon>
        <taxon>Bradyrhizobium</taxon>
    </lineage>
</organism>
<proteinExistence type="predicted"/>
<reference evidence="2 3" key="1">
    <citation type="submission" date="2015-06" db="EMBL/GenBank/DDBJ databases">
        <title>Comparative genome analysis of nirS-carrying Bradyrhizobium sp. strains.</title>
        <authorList>
            <person name="Ishii S."/>
            <person name="Jang J."/>
            <person name="Nishizawa T."/>
            <person name="Senoo K."/>
        </authorList>
    </citation>
    <scope>NUCLEOTIDE SEQUENCE [LARGE SCALE GENOMIC DNA]</scope>
    <source>
        <strain evidence="2 3">TSA1</strain>
    </source>
</reference>
<protein>
    <recommendedName>
        <fullName evidence="1">T6SS immunity protein Tdi1 C-terminal domain-containing protein</fullName>
    </recommendedName>
</protein>
<dbReference type="InterPro" id="IPR015002">
    <property type="entry name" value="T6SS_Tdi1_C"/>
</dbReference>
<evidence type="ECO:0000259" key="1">
    <source>
        <dbReference type="Pfam" id="PF08906"/>
    </source>
</evidence>
<dbReference type="EMBL" id="LFJC01000003">
    <property type="protein sequence ID" value="PIT00310.1"/>
    <property type="molecule type" value="Genomic_DNA"/>
</dbReference>
<keyword evidence="3" id="KW-1185">Reference proteome</keyword>
<feature type="domain" description="T6SS immunity protein Tdi1 C-terminal" evidence="1">
    <location>
        <begin position="57"/>
        <end position="126"/>
    </location>
</feature>
<dbReference type="RefSeq" id="WP_100175519.1">
    <property type="nucleotide sequence ID" value="NZ_LFJC01000003.1"/>
</dbReference>
<dbReference type="Pfam" id="PF08906">
    <property type="entry name" value="T6SS_Tdi1_C"/>
    <property type="match status" value="1"/>
</dbReference>
<accession>A0A2M6U6S2</accession>
<dbReference type="AlphaFoldDB" id="A0A2M6U6S2"/>
<comment type="caution">
    <text evidence="2">The sequence shown here is derived from an EMBL/GenBank/DDBJ whole genome shotgun (WGS) entry which is preliminary data.</text>
</comment>